<keyword evidence="1" id="KW-0812">Transmembrane</keyword>
<name>A0ABU5IQG1_9BURK</name>
<keyword evidence="1" id="KW-0472">Membrane</keyword>
<evidence type="ECO:0000256" key="1">
    <source>
        <dbReference type="SAM" id="Phobius"/>
    </source>
</evidence>
<protein>
    <recommendedName>
        <fullName evidence="4">Zinc ribbon domain-containing protein</fullName>
    </recommendedName>
</protein>
<evidence type="ECO:0000313" key="3">
    <source>
        <dbReference type="Proteomes" id="UP001293718"/>
    </source>
</evidence>
<dbReference type="Proteomes" id="UP001293718">
    <property type="component" value="Unassembled WGS sequence"/>
</dbReference>
<evidence type="ECO:0008006" key="4">
    <source>
        <dbReference type="Google" id="ProtNLM"/>
    </source>
</evidence>
<keyword evidence="3" id="KW-1185">Reference proteome</keyword>
<gene>
    <name evidence="2" type="ORF">SM757_31510</name>
</gene>
<dbReference type="RefSeq" id="WP_322468371.1">
    <property type="nucleotide sequence ID" value="NZ_JAXOJX010000097.1"/>
</dbReference>
<sequence>MEIQFALLVSWVVCALLMALLAKHRGRSAVGWTFASLVFSPLAALPLLLMMKNMNSEENIPANLMRCPHCSELISRDAPKCKFCGALAATQAVEF</sequence>
<proteinExistence type="predicted"/>
<dbReference type="EMBL" id="JAXOJX010000097">
    <property type="protein sequence ID" value="MDZ5461109.1"/>
    <property type="molecule type" value="Genomic_DNA"/>
</dbReference>
<comment type="caution">
    <text evidence="2">The sequence shown here is derived from an EMBL/GenBank/DDBJ whole genome shotgun (WGS) entry which is preliminary data.</text>
</comment>
<evidence type="ECO:0000313" key="2">
    <source>
        <dbReference type="EMBL" id="MDZ5461109.1"/>
    </source>
</evidence>
<accession>A0ABU5IQG1</accession>
<reference evidence="2 3" key="1">
    <citation type="submission" date="2023-11" db="EMBL/GenBank/DDBJ databases">
        <title>Draft genome of Azohydromonas lata strain H1 (DSM1123), a polyhydroxyalkanoate producer.</title>
        <authorList>
            <person name="Traversa D."/>
            <person name="D'Addabbo P."/>
            <person name="Pazzani C."/>
            <person name="Manzari C."/>
            <person name="Chiara M."/>
            <person name="Scrascia M."/>
        </authorList>
    </citation>
    <scope>NUCLEOTIDE SEQUENCE [LARGE SCALE GENOMIC DNA]</scope>
    <source>
        <strain evidence="2 3">H1</strain>
    </source>
</reference>
<keyword evidence="1" id="KW-1133">Transmembrane helix</keyword>
<feature type="transmembrane region" description="Helical" evidence="1">
    <location>
        <begin position="32"/>
        <end position="51"/>
    </location>
</feature>
<organism evidence="2 3">
    <name type="scientific">Azohydromonas lata</name>
    <dbReference type="NCBI Taxonomy" id="45677"/>
    <lineage>
        <taxon>Bacteria</taxon>
        <taxon>Pseudomonadati</taxon>
        <taxon>Pseudomonadota</taxon>
        <taxon>Betaproteobacteria</taxon>
        <taxon>Burkholderiales</taxon>
        <taxon>Sphaerotilaceae</taxon>
        <taxon>Azohydromonas</taxon>
    </lineage>
</organism>